<feature type="domain" description="Kazal-like" evidence="5">
    <location>
        <begin position="220"/>
        <end position="276"/>
    </location>
</feature>
<dbReference type="EMBL" id="QXGD01001315">
    <property type="protein sequence ID" value="KAE9209047.1"/>
    <property type="molecule type" value="Genomic_DNA"/>
</dbReference>
<dbReference type="AlphaFoldDB" id="A0A6A3I4X1"/>
<keyword evidence="1" id="KW-0646">Protease inhibitor</keyword>
<name>A0A6A3I4X1_9STRA</name>
<dbReference type="PROSITE" id="PS51465">
    <property type="entry name" value="KAZAL_2"/>
    <property type="match status" value="2"/>
</dbReference>
<dbReference type="Proteomes" id="UP000440367">
    <property type="component" value="Unassembled WGS sequence"/>
</dbReference>
<evidence type="ECO:0000256" key="2">
    <source>
        <dbReference type="ARBA" id="ARBA00022900"/>
    </source>
</evidence>
<evidence type="ECO:0000313" key="6">
    <source>
        <dbReference type="EMBL" id="KAE8975354.1"/>
    </source>
</evidence>
<dbReference type="PANTHER" id="PTHR10913:SF45">
    <property type="entry name" value="FOLLISTATIN, ISOFORM A-RELATED"/>
    <property type="match status" value="1"/>
</dbReference>
<keyword evidence="4" id="KW-0732">Signal</keyword>
<evidence type="ECO:0000256" key="1">
    <source>
        <dbReference type="ARBA" id="ARBA00022690"/>
    </source>
</evidence>
<feature type="signal peptide" evidence="4">
    <location>
        <begin position="1"/>
        <end position="24"/>
    </location>
</feature>
<evidence type="ECO:0000256" key="3">
    <source>
        <dbReference type="ARBA" id="ARBA00023157"/>
    </source>
</evidence>
<dbReference type="InterPro" id="IPR050653">
    <property type="entry name" value="Prot_Inhib_GrowthFact_Antg"/>
</dbReference>
<dbReference type="InterPro" id="IPR002350">
    <property type="entry name" value="Kazal_dom"/>
</dbReference>
<feature type="domain" description="Kazal-like" evidence="5">
    <location>
        <begin position="96"/>
        <end position="149"/>
    </location>
</feature>
<dbReference type="EMBL" id="QXFW01002795">
    <property type="protein sequence ID" value="KAE8975354.1"/>
    <property type="molecule type" value="Genomic_DNA"/>
</dbReference>
<evidence type="ECO:0000313" key="9">
    <source>
        <dbReference type="Proteomes" id="UP000460718"/>
    </source>
</evidence>
<feature type="chain" id="PRO_5036164293" description="Kazal-like domain-containing protein" evidence="4">
    <location>
        <begin position="25"/>
        <end position="276"/>
    </location>
</feature>
<dbReference type="GO" id="GO:0005576">
    <property type="term" value="C:extracellular region"/>
    <property type="evidence" value="ECO:0007669"/>
    <property type="project" value="TreeGrafter"/>
</dbReference>
<reference evidence="6 9" key="1">
    <citation type="submission" date="2018-09" db="EMBL/GenBank/DDBJ databases">
        <title>Genomic investigation of the strawberry pathogen Phytophthora fragariae indicates pathogenicity is determined by transcriptional variation in three key races.</title>
        <authorList>
            <person name="Adams T.M."/>
            <person name="Armitage A.D."/>
            <person name="Sobczyk M.K."/>
            <person name="Bates H.J."/>
            <person name="Dunwell J.M."/>
            <person name="Nellist C.F."/>
            <person name="Harrison R.J."/>
        </authorList>
    </citation>
    <scope>NUCLEOTIDE SEQUENCE [LARGE SCALE GENOMIC DNA]</scope>
    <source>
        <strain evidence="7 8">BC-1</strain>
        <strain evidence="6 9">SCRP245</strain>
    </source>
</reference>
<comment type="caution">
    <text evidence="6">The sequence shown here is derived from an EMBL/GenBank/DDBJ whole genome shotgun (WGS) entry which is preliminary data.</text>
</comment>
<dbReference type="Gene3D" id="3.30.60.30">
    <property type="match status" value="3"/>
</dbReference>
<dbReference type="CDD" id="cd00104">
    <property type="entry name" value="KAZAL_FS"/>
    <property type="match status" value="2"/>
</dbReference>
<evidence type="ECO:0000256" key="4">
    <source>
        <dbReference type="SAM" id="SignalP"/>
    </source>
</evidence>
<dbReference type="Pfam" id="PF07648">
    <property type="entry name" value="Kazal_2"/>
    <property type="match status" value="2"/>
</dbReference>
<dbReference type="SMART" id="SM00280">
    <property type="entry name" value="KAZAL"/>
    <property type="match status" value="3"/>
</dbReference>
<sequence length="276" mass="29756">MKSLRHHLLLLWCILLRLLCCADAETLTSSCMRTCGEFEQCFVYKDGEFCAQVCAPGRCDDDTETCTLRGVVPCTQEPCLPEAVCEPRVTSMVTNSTTASSCELHCQLVSSPVCGSDGVSYANSCFLKNARCTTGNPDLVVASRGICESAKALNAKYNPPAPSSPSDDTAPCLAAITCADVLDPVCTSAGTVRNMCYFNREKRCSQATLTVIRTGSCEDSNVVPLCPATCTEEYKPVCASNGQLYGNDCLFRQAKCARRDLLAVNIEPRALSECEE</sequence>
<evidence type="ECO:0000313" key="8">
    <source>
        <dbReference type="Proteomes" id="UP000440367"/>
    </source>
</evidence>
<gene>
    <name evidence="7" type="ORF">PF002_g19230</name>
    <name evidence="6" type="ORF">PF011_g24507</name>
</gene>
<proteinExistence type="predicted"/>
<dbReference type="Proteomes" id="UP000460718">
    <property type="component" value="Unassembled WGS sequence"/>
</dbReference>
<evidence type="ECO:0000259" key="5">
    <source>
        <dbReference type="PROSITE" id="PS51465"/>
    </source>
</evidence>
<protein>
    <recommendedName>
        <fullName evidence="5">Kazal-like domain-containing protein</fullName>
    </recommendedName>
</protein>
<evidence type="ECO:0000313" key="7">
    <source>
        <dbReference type="EMBL" id="KAE9209047.1"/>
    </source>
</evidence>
<accession>A0A6A3I4X1</accession>
<dbReference type="SUPFAM" id="SSF100895">
    <property type="entry name" value="Kazal-type serine protease inhibitors"/>
    <property type="match status" value="3"/>
</dbReference>
<keyword evidence="2" id="KW-0722">Serine protease inhibitor</keyword>
<organism evidence="6 9">
    <name type="scientific">Phytophthora fragariae</name>
    <dbReference type="NCBI Taxonomy" id="53985"/>
    <lineage>
        <taxon>Eukaryota</taxon>
        <taxon>Sar</taxon>
        <taxon>Stramenopiles</taxon>
        <taxon>Oomycota</taxon>
        <taxon>Peronosporomycetes</taxon>
        <taxon>Peronosporales</taxon>
        <taxon>Peronosporaceae</taxon>
        <taxon>Phytophthora</taxon>
    </lineage>
</organism>
<dbReference type="PANTHER" id="PTHR10913">
    <property type="entry name" value="FOLLISTATIN-RELATED"/>
    <property type="match status" value="1"/>
</dbReference>
<dbReference type="InterPro" id="IPR036058">
    <property type="entry name" value="Kazal_dom_sf"/>
</dbReference>
<keyword evidence="3" id="KW-1015">Disulfide bond</keyword>